<keyword evidence="1" id="KW-0732">Signal</keyword>
<dbReference type="AlphaFoldDB" id="A0A518K875"/>
<dbReference type="KEGG" id="bmei:Spa11_21920"/>
<feature type="domain" description="SLA1 homology" evidence="2">
    <location>
        <begin position="24"/>
        <end position="76"/>
    </location>
</feature>
<reference evidence="3 4" key="1">
    <citation type="submission" date="2019-02" db="EMBL/GenBank/DDBJ databases">
        <title>Deep-cultivation of Planctomycetes and their phenomic and genomic characterization uncovers novel biology.</title>
        <authorList>
            <person name="Wiegand S."/>
            <person name="Jogler M."/>
            <person name="Boedeker C."/>
            <person name="Pinto D."/>
            <person name="Vollmers J."/>
            <person name="Rivas-Marin E."/>
            <person name="Kohn T."/>
            <person name="Peeters S.H."/>
            <person name="Heuer A."/>
            <person name="Rast P."/>
            <person name="Oberbeckmann S."/>
            <person name="Bunk B."/>
            <person name="Jeske O."/>
            <person name="Meyerdierks A."/>
            <person name="Storesund J.E."/>
            <person name="Kallscheuer N."/>
            <person name="Luecker S."/>
            <person name="Lage O.M."/>
            <person name="Pohl T."/>
            <person name="Merkel B.J."/>
            <person name="Hornburger P."/>
            <person name="Mueller R.-W."/>
            <person name="Bruemmer F."/>
            <person name="Labrenz M."/>
            <person name="Spormann A.M."/>
            <person name="Op den Camp H."/>
            <person name="Overmann J."/>
            <person name="Amann R."/>
            <person name="Jetten M.S.M."/>
            <person name="Mascher T."/>
            <person name="Medema M.H."/>
            <person name="Devos D.P."/>
            <person name="Kaster A.-K."/>
            <person name="Ovreas L."/>
            <person name="Rohde M."/>
            <person name="Galperin M.Y."/>
            <person name="Jogler C."/>
        </authorList>
    </citation>
    <scope>NUCLEOTIDE SEQUENCE [LARGE SCALE GENOMIC DNA]</scope>
    <source>
        <strain evidence="3 4">Spa11</strain>
    </source>
</reference>
<feature type="signal peptide" evidence="1">
    <location>
        <begin position="1"/>
        <end position="24"/>
    </location>
</feature>
<dbReference type="InterPro" id="IPR007131">
    <property type="entry name" value="SHD1"/>
</dbReference>
<dbReference type="EMBL" id="CP036349">
    <property type="protein sequence ID" value="QDV73993.1"/>
    <property type="molecule type" value="Genomic_DNA"/>
</dbReference>
<accession>A0A518K875</accession>
<name>A0A518K875_9BACT</name>
<dbReference type="GO" id="GO:0043130">
    <property type="term" value="F:ubiquitin binding"/>
    <property type="evidence" value="ECO:0007669"/>
    <property type="project" value="InterPro"/>
</dbReference>
<protein>
    <recommendedName>
        <fullName evidence="2">SLA1 homology domain-containing protein</fullName>
    </recommendedName>
</protein>
<dbReference type="RefSeq" id="WP_145111947.1">
    <property type="nucleotide sequence ID" value="NZ_CP036349.1"/>
</dbReference>
<dbReference type="PROSITE" id="PS51257">
    <property type="entry name" value="PROKAR_LIPOPROTEIN"/>
    <property type="match status" value="1"/>
</dbReference>
<dbReference type="Gene3D" id="2.30.30.700">
    <property type="entry name" value="SLA1 homology domain 1"/>
    <property type="match status" value="1"/>
</dbReference>
<sequence length="309" mass="34436" precursor="true">MTIRPLAFLVAACLLFVGATSCDARTWSDSSGQYTVDAELVALTEKAAILQRGDHHLVSIDVEQLSEEDQAYLATEEAKLAADRVANKQQTWTTVGGIEIIGNVVDFVERDVTFQRRRSKVYVNDRVFDNLPDVYQKIAPRVVAHFENLPTINDKASLERWLVRRRGQPATYKVEGVILELPSGDEYAFPFFLFRDEDLEVLKPGWDRWVAAHGNYESQSSMSDELRTLAAARQQDAEVTQQIAKLQLMMQTVEAGVTSLWEVTLMPGQGVAGTPLWVVVPGRDSRQATAAALSRNPGYIAGPVRRVSR</sequence>
<feature type="chain" id="PRO_5021715675" description="SLA1 homology domain-containing protein" evidence="1">
    <location>
        <begin position="25"/>
        <end position="309"/>
    </location>
</feature>
<dbReference type="GO" id="GO:0008092">
    <property type="term" value="F:cytoskeletal protein binding"/>
    <property type="evidence" value="ECO:0007669"/>
    <property type="project" value="InterPro"/>
</dbReference>
<dbReference type="Proteomes" id="UP000316426">
    <property type="component" value="Chromosome"/>
</dbReference>
<evidence type="ECO:0000256" key="1">
    <source>
        <dbReference type="SAM" id="SignalP"/>
    </source>
</evidence>
<dbReference type="Pfam" id="PF03983">
    <property type="entry name" value="SHD1"/>
    <property type="match status" value="1"/>
</dbReference>
<dbReference type="GO" id="GO:0030674">
    <property type="term" value="F:protein-macromolecule adaptor activity"/>
    <property type="evidence" value="ECO:0007669"/>
    <property type="project" value="InterPro"/>
</dbReference>
<organism evidence="3 4">
    <name type="scientific">Botrimarina mediterranea</name>
    <dbReference type="NCBI Taxonomy" id="2528022"/>
    <lineage>
        <taxon>Bacteria</taxon>
        <taxon>Pseudomonadati</taxon>
        <taxon>Planctomycetota</taxon>
        <taxon>Planctomycetia</taxon>
        <taxon>Pirellulales</taxon>
        <taxon>Lacipirellulaceae</taxon>
        <taxon>Botrimarina</taxon>
    </lineage>
</organism>
<evidence type="ECO:0000259" key="2">
    <source>
        <dbReference type="Pfam" id="PF03983"/>
    </source>
</evidence>
<evidence type="ECO:0000313" key="4">
    <source>
        <dbReference type="Proteomes" id="UP000316426"/>
    </source>
</evidence>
<proteinExistence type="predicted"/>
<dbReference type="GO" id="GO:0042802">
    <property type="term" value="F:identical protein binding"/>
    <property type="evidence" value="ECO:0007669"/>
    <property type="project" value="InterPro"/>
</dbReference>
<keyword evidence="4" id="KW-1185">Reference proteome</keyword>
<evidence type="ECO:0000313" key="3">
    <source>
        <dbReference type="EMBL" id="QDV73993.1"/>
    </source>
</evidence>
<gene>
    <name evidence="3" type="ORF">Spa11_21920</name>
</gene>